<evidence type="ECO:0000256" key="1">
    <source>
        <dbReference type="SAM" id="MobiDB-lite"/>
    </source>
</evidence>
<dbReference type="Proteomes" id="UP000031364">
    <property type="component" value="Unassembled WGS sequence"/>
</dbReference>
<comment type="caution">
    <text evidence="2">The sequence shown here is derived from an EMBL/GenBank/DDBJ whole genome shotgun (WGS) entry which is preliminary data.</text>
</comment>
<proteinExistence type="predicted"/>
<sequence length="92" mass="10647">MIRQMREECPSVDLRAEHAKFVDHWKSQPGSRGCKADWTATWRNWIRRAGENVHARARPAESQPGPSRADQKVQGWLDLGKDRPDQQKELIS</sequence>
<dbReference type="EMBL" id="JNFP01000026">
    <property type="protein sequence ID" value="KIA63033.1"/>
    <property type="molecule type" value="Genomic_DNA"/>
</dbReference>
<reference evidence="2 3" key="1">
    <citation type="journal article" date="2014" name="Int. J. Syst. Evol. Microbiol.">
        <title>Nocardia vulneris sp. nov., isolated from wounds of human patients in North America.</title>
        <authorList>
            <person name="Lasker B.A."/>
            <person name="Bell M."/>
            <person name="Klenk H.P."/>
            <person name="Sproer C."/>
            <person name="Schumann C."/>
            <person name="Schumann P."/>
            <person name="Brown J.M."/>
        </authorList>
    </citation>
    <scope>NUCLEOTIDE SEQUENCE [LARGE SCALE GENOMIC DNA]</scope>
    <source>
        <strain evidence="2 3">W9851</strain>
    </source>
</reference>
<gene>
    <name evidence="2" type="ORF">FG87_21970</name>
</gene>
<evidence type="ECO:0000313" key="3">
    <source>
        <dbReference type="Proteomes" id="UP000031364"/>
    </source>
</evidence>
<accession>A0ABR4ZCE5</accession>
<name>A0ABR4ZCE5_9NOCA</name>
<evidence type="ECO:0000313" key="2">
    <source>
        <dbReference type="EMBL" id="KIA63033.1"/>
    </source>
</evidence>
<organism evidence="2 3">
    <name type="scientific">Nocardia vulneris</name>
    <dbReference type="NCBI Taxonomy" id="1141657"/>
    <lineage>
        <taxon>Bacteria</taxon>
        <taxon>Bacillati</taxon>
        <taxon>Actinomycetota</taxon>
        <taxon>Actinomycetes</taxon>
        <taxon>Mycobacteriales</taxon>
        <taxon>Nocardiaceae</taxon>
        <taxon>Nocardia</taxon>
    </lineage>
</organism>
<protein>
    <submittedName>
        <fullName evidence="2">Uncharacterized protein</fullName>
    </submittedName>
</protein>
<feature type="region of interest" description="Disordered" evidence="1">
    <location>
        <begin position="53"/>
        <end position="92"/>
    </location>
</feature>
<keyword evidence="3" id="KW-1185">Reference proteome</keyword>
<feature type="compositionally biased region" description="Basic and acidic residues" evidence="1">
    <location>
        <begin position="79"/>
        <end position="92"/>
    </location>
</feature>